<dbReference type="EMBL" id="JANPWB010000010">
    <property type="protein sequence ID" value="KAJ1141678.1"/>
    <property type="molecule type" value="Genomic_DNA"/>
</dbReference>
<gene>
    <name evidence="1" type="ORF">NDU88_008006</name>
</gene>
<reference evidence="1" key="1">
    <citation type="journal article" date="2022" name="bioRxiv">
        <title>Sequencing and chromosome-scale assembly of the giantPleurodeles waltlgenome.</title>
        <authorList>
            <person name="Brown T."/>
            <person name="Elewa A."/>
            <person name="Iarovenko S."/>
            <person name="Subramanian E."/>
            <person name="Araus A.J."/>
            <person name="Petzold A."/>
            <person name="Susuki M."/>
            <person name="Suzuki K.-i.T."/>
            <person name="Hayashi T."/>
            <person name="Toyoda A."/>
            <person name="Oliveira C."/>
            <person name="Osipova E."/>
            <person name="Leigh N.D."/>
            <person name="Simon A."/>
            <person name="Yun M.H."/>
        </authorList>
    </citation>
    <scope>NUCLEOTIDE SEQUENCE</scope>
    <source>
        <strain evidence="1">20211129_DDA</strain>
        <tissue evidence="1">Liver</tissue>
    </source>
</reference>
<evidence type="ECO:0000313" key="1">
    <source>
        <dbReference type="EMBL" id="KAJ1141678.1"/>
    </source>
</evidence>
<proteinExistence type="predicted"/>
<evidence type="ECO:0000313" key="2">
    <source>
        <dbReference type="Proteomes" id="UP001066276"/>
    </source>
</evidence>
<dbReference type="Proteomes" id="UP001066276">
    <property type="component" value="Chromosome 6"/>
</dbReference>
<accession>A0AAV7QTB4</accession>
<keyword evidence="2" id="KW-1185">Reference proteome</keyword>
<protein>
    <submittedName>
        <fullName evidence="1">Uncharacterized protein</fullName>
    </submittedName>
</protein>
<comment type="caution">
    <text evidence="1">The sequence shown here is derived from an EMBL/GenBank/DDBJ whole genome shotgun (WGS) entry which is preliminary data.</text>
</comment>
<organism evidence="1 2">
    <name type="scientific">Pleurodeles waltl</name>
    <name type="common">Iberian ribbed newt</name>
    <dbReference type="NCBI Taxonomy" id="8319"/>
    <lineage>
        <taxon>Eukaryota</taxon>
        <taxon>Metazoa</taxon>
        <taxon>Chordata</taxon>
        <taxon>Craniata</taxon>
        <taxon>Vertebrata</taxon>
        <taxon>Euteleostomi</taxon>
        <taxon>Amphibia</taxon>
        <taxon>Batrachia</taxon>
        <taxon>Caudata</taxon>
        <taxon>Salamandroidea</taxon>
        <taxon>Salamandridae</taxon>
        <taxon>Pleurodelinae</taxon>
        <taxon>Pleurodeles</taxon>
    </lineage>
</organism>
<dbReference type="AlphaFoldDB" id="A0AAV7QTB4"/>
<name>A0AAV7QTB4_PLEWA</name>
<sequence>MPGRTLSAAATINHLQLLSLHLAASPWTRQTFRRTLRAPHLRSMIPTRDPLSTLCRFFALHHSFVLRGSFGRHNRALHLSRLHDHRNLGYFSAGTTGHNRAAGHSRDLHLNRLWFAQPTYPRDLGFCFRFPKGLLPVFSRMFSSPLLSGTRFHRPGTCPNKNPSNTSIVPLFSLASYGDFMGSTANRFAL</sequence>